<gene>
    <name evidence="1" type="ORF">OXH18_22790</name>
</gene>
<dbReference type="KEGG" id="tsin:OXH18_22790"/>
<dbReference type="AlphaFoldDB" id="A0A9E8ZK46"/>
<name>A0A9E8ZK46_9CYAN</name>
<dbReference type="EMBL" id="CP113797">
    <property type="protein sequence ID" value="WAL59966.1"/>
    <property type="molecule type" value="Genomic_DNA"/>
</dbReference>
<keyword evidence="2" id="KW-1185">Reference proteome</keyword>
<proteinExistence type="predicted"/>
<evidence type="ECO:0000313" key="1">
    <source>
        <dbReference type="EMBL" id="WAL59966.1"/>
    </source>
</evidence>
<dbReference type="Pfam" id="PF11320">
    <property type="entry name" value="DUF3122"/>
    <property type="match status" value="1"/>
</dbReference>
<protein>
    <submittedName>
        <fullName evidence="1">DUF3122 domain-containing protein</fullName>
    </submittedName>
</protein>
<dbReference type="Proteomes" id="UP001163152">
    <property type="component" value="Chromosome"/>
</dbReference>
<evidence type="ECO:0000313" key="2">
    <source>
        <dbReference type="Proteomes" id="UP001163152"/>
    </source>
</evidence>
<dbReference type="InterPro" id="IPR021469">
    <property type="entry name" value="DUF3122"/>
</dbReference>
<accession>A0A9E8ZK46</accession>
<organism evidence="1 2">
    <name type="scientific">Thermocoleostomius sinensis A174</name>
    <dbReference type="NCBI Taxonomy" id="2016057"/>
    <lineage>
        <taxon>Bacteria</taxon>
        <taxon>Bacillati</taxon>
        <taxon>Cyanobacteriota</taxon>
        <taxon>Cyanophyceae</taxon>
        <taxon>Oculatellales</taxon>
        <taxon>Oculatellaceae</taxon>
        <taxon>Thermocoleostomius</taxon>
    </lineage>
</organism>
<dbReference type="RefSeq" id="WP_268609788.1">
    <property type="nucleotide sequence ID" value="NZ_CP113797.1"/>
</dbReference>
<sequence>MVRPVQAAIRQLEEAPGQVVYQSRQTLKDQQGNIWQAIAFKRVKPDGTAGIYLRLVAFPGVAEVDHTRPLKLINSLGKTWTANDASQQIFTDAAHPEPNVAQYDLQPILIQLDPAVPFRLEVPKPDQASTTLNISPALIEEWRSLLEYENL</sequence>
<reference evidence="1" key="1">
    <citation type="submission" date="2022-12" db="EMBL/GenBank/DDBJ databases">
        <title>Polyphasic identification of a Novel Hot-Spring Cyanobacterium Ocullathermofonsia sinensis gen nov. sp. nov. and Genomic Insights on its Adaptations to the Thermal Habitat.</title>
        <authorList>
            <person name="Daroch M."/>
            <person name="Tang J."/>
            <person name="Jiang Y."/>
        </authorList>
    </citation>
    <scope>NUCLEOTIDE SEQUENCE</scope>
    <source>
        <strain evidence="1">PKUAC-SCTA174</strain>
    </source>
</reference>